<proteinExistence type="predicted"/>
<organism evidence="3 4">
    <name type="scientific">Carpinus fangiana</name>
    <dbReference type="NCBI Taxonomy" id="176857"/>
    <lineage>
        <taxon>Eukaryota</taxon>
        <taxon>Viridiplantae</taxon>
        <taxon>Streptophyta</taxon>
        <taxon>Embryophyta</taxon>
        <taxon>Tracheophyta</taxon>
        <taxon>Spermatophyta</taxon>
        <taxon>Magnoliopsida</taxon>
        <taxon>eudicotyledons</taxon>
        <taxon>Gunneridae</taxon>
        <taxon>Pentapetalae</taxon>
        <taxon>rosids</taxon>
        <taxon>fabids</taxon>
        <taxon>Fagales</taxon>
        <taxon>Betulaceae</taxon>
        <taxon>Carpinus</taxon>
    </lineage>
</organism>
<sequence length="407" mass="45919">MASAIKSLGFIARASAYRLPSGVRRARRIAPFYATSQSRAFAVTPARPADDDESSNATDGSRKPTEMTSEELTMKVIEDMAEAGYALPESEVETYKALTRAADEGAADPSNFYGGIQRDMETGRTVREFSGIPRNIIDEEDLVQVEARHTKGFFAEDEGAEDMDEDDEFEPDDISSNAHLELEQVRELREFARVMAWDMPLLYDHRKPFEAPTKEQPLRFRYTTYLGEHHPASKKVILDFSPSALPNLTPVQRSKLIKLLGPRYNPQTDIAKMSSEHHPTPAQNKRHLATTLDALLKECREGKDTFEDVPLDFRHHREKIIHKFPEEWKMTDERKLVLEQARSKRLEATQLQVETGESVDGRRIIERMLAGSISQVSTQQKEPVRVAAGTGGRGGVSQKPAPKQKQR</sequence>
<dbReference type="GO" id="GO:0005763">
    <property type="term" value="C:mitochondrial small ribosomal subunit"/>
    <property type="evidence" value="ECO:0007669"/>
    <property type="project" value="TreeGrafter"/>
</dbReference>
<dbReference type="AlphaFoldDB" id="A0A5N6KSB6"/>
<evidence type="ECO:0000256" key="1">
    <source>
        <dbReference type="SAM" id="MobiDB-lite"/>
    </source>
</evidence>
<dbReference type="PANTHER" id="PTHR13490:SF0">
    <property type="entry name" value="SMALL RIBOSOMAL SUBUNIT PROTEIN MS35"/>
    <property type="match status" value="1"/>
</dbReference>
<evidence type="ECO:0000313" key="3">
    <source>
        <dbReference type="EMBL" id="KAB8342858.1"/>
    </source>
</evidence>
<accession>A0A5N6KSB6</accession>
<reference evidence="3 4" key="1">
    <citation type="submission" date="2019-06" db="EMBL/GenBank/DDBJ databases">
        <title>A chromosomal-level reference genome of Carpinus fangiana (Coryloideae, Betulaceae).</title>
        <authorList>
            <person name="Yang X."/>
            <person name="Wang Z."/>
            <person name="Zhang L."/>
            <person name="Hao G."/>
            <person name="Liu J."/>
            <person name="Yang Y."/>
        </authorList>
    </citation>
    <scope>NUCLEOTIDE SEQUENCE [LARGE SCALE GENOMIC DNA]</scope>
    <source>
        <strain evidence="3">Cfa_2016G</strain>
        <tissue evidence="3">Leaf</tissue>
    </source>
</reference>
<protein>
    <recommendedName>
        <fullName evidence="2">Small ribosomal subunit protein mS35 mitochondrial conserved domain-containing protein</fullName>
    </recommendedName>
</protein>
<keyword evidence="4" id="KW-1185">Reference proteome</keyword>
<dbReference type="Proteomes" id="UP000327013">
    <property type="component" value="Unassembled WGS sequence"/>
</dbReference>
<dbReference type="GO" id="GO:0003735">
    <property type="term" value="F:structural constituent of ribosome"/>
    <property type="evidence" value="ECO:0007669"/>
    <property type="project" value="InterPro"/>
</dbReference>
<evidence type="ECO:0000313" key="4">
    <source>
        <dbReference type="Proteomes" id="UP000327013"/>
    </source>
</evidence>
<dbReference type="Pfam" id="PF10213">
    <property type="entry name" value="MRP-S28"/>
    <property type="match status" value="1"/>
</dbReference>
<feature type="region of interest" description="Disordered" evidence="1">
    <location>
        <begin position="41"/>
        <end position="69"/>
    </location>
</feature>
<name>A0A5N6KSB6_9ROSI</name>
<dbReference type="InterPro" id="IPR019349">
    <property type="entry name" value="Ribosomal_mS35_mit"/>
</dbReference>
<feature type="region of interest" description="Disordered" evidence="1">
    <location>
        <begin position="373"/>
        <end position="407"/>
    </location>
</feature>
<dbReference type="InterPro" id="IPR039848">
    <property type="entry name" value="Ribosomal_mS35_mt"/>
</dbReference>
<dbReference type="OrthoDB" id="283424at2759"/>
<comment type="caution">
    <text evidence="3">The sequence shown here is derived from an EMBL/GenBank/DDBJ whole genome shotgun (WGS) entry which is preliminary data.</text>
</comment>
<gene>
    <name evidence="3" type="ORF">FH972_022456</name>
</gene>
<dbReference type="PANTHER" id="PTHR13490">
    <property type="entry name" value="MITOCHONDRIAL 28S RIBOSOMAL PROTEIN S28"/>
    <property type="match status" value="1"/>
</dbReference>
<dbReference type="EMBL" id="VIBQ01000012">
    <property type="protein sequence ID" value="KAB8342858.1"/>
    <property type="molecule type" value="Genomic_DNA"/>
</dbReference>
<feature type="domain" description="Small ribosomal subunit protein mS35 mitochondrial conserved" evidence="2">
    <location>
        <begin position="208"/>
        <end position="329"/>
    </location>
</feature>
<dbReference type="GO" id="GO:0032543">
    <property type="term" value="P:mitochondrial translation"/>
    <property type="evidence" value="ECO:0007669"/>
    <property type="project" value="InterPro"/>
</dbReference>
<evidence type="ECO:0000259" key="2">
    <source>
        <dbReference type="Pfam" id="PF10213"/>
    </source>
</evidence>